<dbReference type="SUPFAM" id="SSF51430">
    <property type="entry name" value="NAD(P)-linked oxidoreductase"/>
    <property type="match status" value="1"/>
</dbReference>
<dbReference type="PANTHER" id="PTHR43364:SF18">
    <property type="entry name" value="OXIDOREDUCTASE"/>
    <property type="match status" value="1"/>
</dbReference>
<dbReference type="EMBL" id="JAVKGT010000023">
    <property type="protein sequence ID" value="MDR5712326.1"/>
    <property type="molecule type" value="Genomic_DNA"/>
</dbReference>
<organism evidence="2 3">
    <name type="scientific">Nesterenkonia flava</name>
    <dbReference type="NCBI Taxonomy" id="469799"/>
    <lineage>
        <taxon>Bacteria</taxon>
        <taxon>Bacillati</taxon>
        <taxon>Actinomycetota</taxon>
        <taxon>Actinomycetes</taxon>
        <taxon>Micrococcales</taxon>
        <taxon>Micrococcaceae</taxon>
        <taxon>Nesterenkonia</taxon>
    </lineage>
</organism>
<evidence type="ECO:0000259" key="1">
    <source>
        <dbReference type="Pfam" id="PF00248"/>
    </source>
</evidence>
<dbReference type="InterPro" id="IPR036812">
    <property type="entry name" value="NAD(P)_OxRdtase_dom_sf"/>
</dbReference>
<dbReference type="InterPro" id="IPR023210">
    <property type="entry name" value="NADP_OxRdtase_dom"/>
</dbReference>
<keyword evidence="3" id="KW-1185">Reference proteome</keyword>
<proteinExistence type="predicted"/>
<evidence type="ECO:0000313" key="3">
    <source>
        <dbReference type="Proteomes" id="UP001260872"/>
    </source>
</evidence>
<dbReference type="RefSeq" id="WP_310537707.1">
    <property type="nucleotide sequence ID" value="NZ_BAAAOC010000014.1"/>
</dbReference>
<comment type="caution">
    <text evidence="2">The sequence shown here is derived from an EMBL/GenBank/DDBJ whole genome shotgun (WGS) entry which is preliminary data.</text>
</comment>
<dbReference type="Proteomes" id="UP001260872">
    <property type="component" value="Unassembled WGS sequence"/>
</dbReference>
<evidence type="ECO:0000313" key="2">
    <source>
        <dbReference type="EMBL" id="MDR5712326.1"/>
    </source>
</evidence>
<reference evidence="3" key="1">
    <citation type="submission" date="2023-07" db="EMBL/GenBank/DDBJ databases">
        <title>Description of three actinobacteria isolated from air of manufacturing shop in a pharmaceutical factory.</title>
        <authorList>
            <person name="Zhang D.-F."/>
        </authorList>
    </citation>
    <scope>NUCLEOTIDE SEQUENCE [LARGE SCALE GENOMIC DNA]</scope>
    <source>
        <strain evidence="3">CCTCC AB 207010</strain>
    </source>
</reference>
<protein>
    <submittedName>
        <fullName evidence="2">Aldo/keto reductase</fullName>
    </submittedName>
</protein>
<sequence>MTRTQAPTPYAPHGAEPFYRQLSPSCGLRVSPIALGTLTFGRGEALHHMGDLDADGAAELLTLAHEAGINLIDTANLYGGGVAEEVLGAALNKVDFAEDLLVTTKARMVIGDGPNDGGASRWHLLREVDRSLTRLGREHIDLFYLHQWDGQTPLEETLETMDTLVRCGKIRYYGVSNYLGWQLQKALRVCEANGFIKPVSQQILYSAYTRTAEYEQIPSALDAGISTQPWSPLNMGLLTGKWRRGQQPESPARLKDGTGQEMRIPDWETLYQVVDALEEVANRYEATIPQVALAWTLTRPGVHNTVVAARNADQLKDLLGYAELGLSAEDVDRINQVSDPAIIYPHWHQADMATDRLGPADEDIIGTIGDQVAEQFGARE</sequence>
<accession>A0ABU1FUI8</accession>
<dbReference type="InterPro" id="IPR050523">
    <property type="entry name" value="AKR_Detox_Biosynth"/>
</dbReference>
<feature type="domain" description="NADP-dependent oxidoreductase" evidence="1">
    <location>
        <begin position="32"/>
        <end position="338"/>
    </location>
</feature>
<name>A0ABU1FUI8_9MICC</name>
<dbReference type="Gene3D" id="3.20.20.100">
    <property type="entry name" value="NADP-dependent oxidoreductase domain"/>
    <property type="match status" value="1"/>
</dbReference>
<dbReference type="PANTHER" id="PTHR43364">
    <property type="entry name" value="NADH-SPECIFIC METHYLGLYOXAL REDUCTASE-RELATED"/>
    <property type="match status" value="1"/>
</dbReference>
<dbReference type="Pfam" id="PF00248">
    <property type="entry name" value="Aldo_ket_red"/>
    <property type="match status" value="1"/>
</dbReference>
<gene>
    <name evidence="2" type="ORF">RH857_09315</name>
</gene>